<name>A0A382CP62_9ZZZZ</name>
<protein>
    <submittedName>
        <fullName evidence="1">Uncharacterized protein</fullName>
    </submittedName>
</protein>
<organism evidence="1">
    <name type="scientific">marine metagenome</name>
    <dbReference type="NCBI Taxonomy" id="408172"/>
    <lineage>
        <taxon>unclassified sequences</taxon>
        <taxon>metagenomes</taxon>
        <taxon>ecological metagenomes</taxon>
    </lineage>
</organism>
<evidence type="ECO:0000313" key="1">
    <source>
        <dbReference type="EMBL" id="SVB27077.1"/>
    </source>
</evidence>
<dbReference type="AlphaFoldDB" id="A0A382CP62"/>
<reference evidence="1" key="1">
    <citation type="submission" date="2018-05" db="EMBL/GenBank/DDBJ databases">
        <authorList>
            <person name="Lanie J.A."/>
            <person name="Ng W.-L."/>
            <person name="Kazmierczak K.M."/>
            <person name="Andrzejewski T.M."/>
            <person name="Davidsen T.M."/>
            <person name="Wayne K.J."/>
            <person name="Tettelin H."/>
            <person name="Glass J.I."/>
            <person name="Rusch D."/>
            <person name="Podicherti R."/>
            <person name="Tsui H.-C.T."/>
            <person name="Winkler M.E."/>
        </authorList>
    </citation>
    <scope>NUCLEOTIDE SEQUENCE</scope>
</reference>
<proteinExistence type="predicted"/>
<sequence length="39" mass="4585">MWKGVLARKPFAELQRMPHKPQKVKISDKFLLLNSYDGL</sequence>
<dbReference type="EMBL" id="UINC01035140">
    <property type="protein sequence ID" value="SVB27077.1"/>
    <property type="molecule type" value="Genomic_DNA"/>
</dbReference>
<gene>
    <name evidence="1" type="ORF">METZ01_LOCUS179931</name>
</gene>
<accession>A0A382CP62</accession>